<feature type="domain" description="Heterokaryon incompatibility" evidence="2">
    <location>
        <begin position="58"/>
        <end position="197"/>
    </location>
</feature>
<evidence type="ECO:0000313" key="3">
    <source>
        <dbReference type="Proteomes" id="UP000504637"/>
    </source>
</evidence>
<feature type="repeat" description="ANK" evidence="1">
    <location>
        <begin position="463"/>
        <end position="495"/>
    </location>
</feature>
<dbReference type="Pfam" id="PF06985">
    <property type="entry name" value="HET"/>
    <property type="match status" value="1"/>
</dbReference>
<gene>
    <name evidence="4" type="ORF">K489DRAFT_382562</name>
</gene>
<dbReference type="InterPro" id="IPR002110">
    <property type="entry name" value="Ankyrin_rpt"/>
</dbReference>
<dbReference type="SUPFAM" id="SSF48403">
    <property type="entry name" value="Ankyrin repeat"/>
    <property type="match status" value="1"/>
</dbReference>
<evidence type="ECO:0000256" key="1">
    <source>
        <dbReference type="PROSITE-ProRule" id="PRU00023"/>
    </source>
</evidence>
<reference evidence="4" key="2">
    <citation type="submission" date="2020-04" db="EMBL/GenBank/DDBJ databases">
        <authorList>
            <consortium name="NCBI Genome Project"/>
        </authorList>
    </citation>
    <scope>NUCLEOTIDE SEQUENCE</scope>
    <source>
        <strain evidence="4">CBS 342.82</strain>
    </source>
</reference>
<dbReference type="Proteomes" id="UP000504637">
    <property type="component" value="Unplaced"/>
</dbReference>
<dbReference type="Pfam" id="PF12796">
    <property type="entry name" value="Ank_2"/>
    <property type="match status" value="1"/>
</dbReference>
<keyword evidence="1" id="KW-0040">ANK repeat</keyword>
<dbReference type="RefSeq" id="XP_033457674.1">
    <property type="nucleotide sequence ID" value="XM_033605403.1"/>
</dbReference>
<dbReference type="PROSITE" id="PS50297">
    <property type="entry name" value="ANK_REP_REGION"/>
    <property type="match status" value="1"/>
</dbReference>
<evidence type="ECO:0000259" key="2">
    <source>
        <dbReference type="Pfam" id="PF06985"/>
    </source>
</evidence>
<dbReference type="InterPro" id="IPR052895">
    <property type="entry name" value="HetReg/Transcr_Mod"/>
</dbReference>
<feature type="repeat" description="ANK" evidence="1">
    <location>
        <begin position="727"/>
        <end position="759"/>
    </location>
</feature>
<dbReference type="AlphaFoldDB" id="A0A6J3LYB3"/>
<dbReference type="Gene3D" id="1.25.40.20">
    <property type="entry name" value="Ankyrin repeat-containing domain"/>
    <property type="match status" value="2"/>
</dbReference>
<dbReference type="PANTHER" id="PTHR24148:SF73">
    <property type="entry name" value="HET DOMAIN PROTEIN (AFU_ORTHOLOGUE AFUA_8G01020)"/>
    <property type="match status" value="1"/>
</dbReference>
<protein>
    <submittedName>
        <fullName evidence="4">HET-domain-containing protein</fullName>
    </submittedName>
</protein>
<dbReference type="PANTHER" id="PTHR24148">
    <property type="entry name" value="ANKYRIN REPEAT DOMAIN-CONTAINING PROTEIN 39 HOMOLOG-RELATED"/>
    <property type="match status" value="1"/>
</dbReference>
<evidence type="ECO:0000313" key="4">
    <source>
        <dbReference type="RefSeq" id="XP_033457674.1"/>
    </source>
</evidence>
<name>A0A6J3LYB3_9PEZI</name>
<accession>A0A6J3LYB3</accession>
<keyword evidence="3" id="KW-1185">Reference proteome</keyword>
<dbReference type="GeneID" id="54363203"/>
<dbReference type="PROSITE" id="PS50088">
    <property type="entry name" value="ANK_REPEAT"/>
    <property type="match status" value="2"/>
</dbReference>
<dbReference type="InterPro" id="IPR010730">
    <property type="entry name" value="HET"/>
</dbReference>
<dbReference type="OrthoDB" id="2157530at2759"/>
<reference evidence="4" key="1">
    <citation type="submission" date="2020-01" db="EMBL/GenBank/DDBJ databases">
        <authorList>
            <consortium name="DOE Joint Genome Institute"/>
            <person name="Haridas S."/>
            <person name="Albert R."/>
            <person name="Binder M."/>
            <person name="Bloem J."/>
            <person name="Labutti K."/>
            <person name="Salamov A."/>
            <person name="Andreopoulos B."/>
            <person name="Baker S.E."/>
            <person name="Barry K."/>
            <person name="Bills G."/>
            <person name="Bluhm B.H."/>
            <person name="Cannon C."/>
            <person name="Castanera R."/>
            <person name="Culley D.E."/>
            <person name="Daum C."/>
            <person name="Ezra D."/>
            <person name="Gonzalez J.B."/>
            <person name="Henrissat B."/>
            <person name="Kuo A."/>
            <person name="Liang C."/>
            <person name="Lipzen A."/>
            <person name="Lutzoni F."/>
            <person name="Magnuson J."/>
            <person name="Mondo S."/>
            <person name="Nolan M."/>
            <person name="Ohm R."/>
            <person name="Pangilinan J."/>
            <person name="Park H.-J."/>
            <person name="Ramirez L."/>
            <person name="Alfaro M."/>
            <person name="Sun H."/>
            <person name="Tritt A."/>
            <person name="Yoshinaga Y."/>
            <person name="Zwiers L.-H."/>
            <person name="Turgeon B.G."/>
            <person name="Goodwin S.B."/>
            <person name="Spatafora J.W."/>
            <person name="Crous P.W."/>
            <person name="Grigoriev I.V."/>
        </authorList>
    </citation>
    <scope>NUCLEOTIDE SEQUENCE</scope>
    <source>
        <strain evidence="4">CBS 342.82</strain>
    </source>
</reference>
<dbReference type="Pfam" id="PF00023">
    <property type="entry name" value="Ank"/>
    <property type="match status" value="1"/>
</dbReference>
<dbReference type="SMART" id="SM00248">
    <property type="entry name" value="ANK"/>
    <property type="match status" value="8"/>
</dbReference>
<reference evidence="4" key="3">
    <citation type="submission" date="2025-08" db="UniProtKB">
        <authorList>
            <consortium name="RefSeq"/>
        </authorList>
    </citation>
    <scope>IDENTIFICATION</scope>
    <source>
        <strain evidence="4">CBS 342.82</strain>
    </source>
</reference>
<organism evidence="4">
    <name type="scientific">Dissoconium aciculare CBS 342.82</name>
    <dbReference type="NCBI Taxonomy" id="1314786"/>
    <lineage>
        <taxon>Eukaryota</taxon>
        <taxon>Fungi</taxon>
        <taxon>Dikarya</taxon>
        <taxon>Ascomycota</taxon>
        <taxon>Pezizomycotina</taxon>
        <taxon>Dothideomycetes</taxon>
        <taxon>Dothideomycetidae</taxon>
        <taxon>Mycosphaerellales</taxon>
        <taxon>Dissoconiaceae</taxon>
        <taxon>Dissoconium</taxon>
    </lineage>
</organism>
<proteinExistence type="predicted"/>
<dbReference type="InterPro" id="IPR036770">
    <property type="entry name" value="Ankyrin_rpt-contain_sf"/>
</dbReference>
<sequence length="863" mass="96829">MAAVQASGRDLTNVNSTDLDLSPLHGRDIRLLKLLPGDAGTQICCEVIVVSLDSNPTYTALSYAWGNPPAGRVISLNGRQTKIRKNLWRFLHQARSLPDALFEYIWIDALCVNQVDDGERTHQVALMGEIYAVAERVIAWLGPSYNSSDQAFNNIQIASPSWTAKKAFVKKWGSSAASSIRGICVRRYWERLWIFQELLLARDAVLMCGSSCLPLQSFKSFVLTILACSVSDHAAEQFELRRVRQSPAVTIMQYVEERRTESPISELMLATRDLRCTDMRDRVFAVLSVDKGPSRNILPDYEKPLPHLVNEVLRDHHAFNPPTGFDEVTEKCRELARIMCIDLQDVFAIQEDQLKWSPHMPMPKFGPLDDIGRRKPLVAARRHDVEADKGLYGRGLYGMSITIAWAAYYRHVAVMDFMLNQDLFDISTCFLRAVKMDHYAVVEALLQVANGRWRQELDFSISENANALQLAVHYGRSSIADLLVRAGADVNKRGLDFDRALTSRVDLARAPALVVAITQGSSELVQLLLKHGAKAHSLPSILESEPDLSAWEIALIWGHAQIADILLDAEAENVPVLTPKERLQNNGLSLICTALGEGQENGVRLLSKLCTDYYVIHKKAAWFHVRRMLDDARVTDNIGILRSFLSIDYLRRYEKTCHELAYVLINAVCSQRVDFAQTLFEHYATGYLGTGIIDDLFDHTVSSGSAEMARLLLQYGANVNNKPKYGHQRTALWWAVFRNDDALLRILVEYGADVDCLSIPRSYRPLDTAVDKIQLSSLKLLLESGAEVQPRHISMLIRRARQWCPDDKAQCAIRMLLAHGAKIGGKGRVSVWKTNVLRAARRMPKLVLDPLTDLSGIANVHGV</sequence>